<reference evidence="2 3" key="1">
    <citation type="submission" date="2019-09" db="EMBL/GenBank/DDBJ databases">
        <title>Draft genome of the ectomycorrhizal ascomycete Sphaerosporella brunnea.</title>
        <authorList>
            <consortium name="DOE Joint Genome Institute"/>
            <person name="Benucci G.M."/>
            <person name="Marozzi G."/>
            <person name="Antonielli L."/>
            <person name="Sanchez S."/>
            <person name="Marco P."/>
            <person name="Wang X."/>
            <person name="Falini L.B."/>
            <person name="Barry K."/>
            <person name="Haridas S."/>
            <person name="Lipzen A."/>
            <person name="Labutti K."/>
            <person name="Grigoriev I.V."/>
            <person name="Murat C."/>
            <person name="Martin F."/>
            <person name="Albertini E."/>
            <person name="Donnini D."/>
            <person name="Bonito G."/>
        </authorList>
    </citation>
    <scope>NUCLEOTIDE SEQUENCE [LARGE SCALE GENOMIC DNA]</scope>
    <source>
        <strain evidence="2 3">Sb_GMNB300</strain>
    </source>
</reference>
<name>A0A5J5F6H6_9PEZI</name>
<dbReference type="Proteomes" id="UP000326924">
    <property type="component" value="Unassembled WGS sequence"/>
</dbReference>
<gene>
    <name evidence="2" type="ORF">FN846DRAFT_998003</name>
</gene>
<dbReference type="InParanoid" id="A0A5J5F6H6"/>
<feature type="region of interest" description="Disordered" evidence="1">
    <location>
        <begin position="1"/>
        <end position="112"/>
    </location>
</feature>
<proteinExistence type="predicted"/>
<dbReference type="OrthoDB" id="5382672at2759"/>
<evidence type="ECO:0000256" key="1">
    <source>
        <dbReference type="SAM" id="MobiDB-lite"/>
    </source>
</evidence>
<protein>
    <submittedName>
        <fullName evidence="2">Uncharacterized protein</fullName>
    </submittedName>
</protein>
<feature type="compositionally biased region" description="Low complexity" evidence="1">
    <location>
        <begin position="67"/>
        <end position="77"/>
    </location>
</feature>
<comment type="caution">
    <text evidence="2">The sequence shown here is derived from an EMBL/GenBank/DDBJ whole genome shotgun (WGS) entry which is preliminary data.</text>
</comment>
<accession>A0A5J5F6H6</accession>
<dbReference type="EMBL" id="VXIS01000029">
    <property type="protein sequence ID" value="KAA8912040.1"/>
    <property type="molecule type" value="Genomic_DNA"/>
</dbReference>
<evidence type="ECO:0000313" key="2">
    <source>
        <dbReference type="EMBL" id="KAA8912040.1"/>
    </source>
</evidence>
<keyword evidence="3" id="KW-1185">Reference proteome</keyword>
<dbReference type="AlphaFoldDB" id="A0A5J5F6H6"/>
<evidence type="ECO:0000313" key="3">
    <source>
        <dbReference type="Proteomes" id="UP000326924"/>
    </source>
</evidence>
<sequence length="646" mass="70568">MDKGRLSLAIPAPHQGPSGFPKDRNTARALETPAHLSSQQPLPRGAQGGKLDECPEEEDWVRPPSPMGSGAPSPALPRGAQGDKLDECPEEEDWVCPPSPMGSGAPSPALRGNRVPREETIQETVDSREVVLHTRRGRNTLGAGGVASHLEVHVAEGAGVDVTAAKYSLPPGHAPPYVRQEPITSADLRAPPPAFHVRRRVPISYKDSALNQKERADKFQERLSSLEKQVGYSGQYNAGPYIGGNRGSGLLRPTAHRGQENRRGRGSRRPLMIADRPYRETTPRYHGAGQPRPGLDTAALGTEEPLPIVSDEGPQVTSGEARVTASAPVADVITPTDHIDPGATDESEIIEEPEMVEERRIIYIVGLDEGVTLGHVLRSLGNTGRIEEIYQGAYEGEKFILIKFANQGTAAQFAEREYLPVFMSDGRTVRLGVVYPPPMMVAVKDVYHFEDTDSRVVTIGPCHCDFFVPAYVEQSGDGANLRSALLDYICATVHGAIGPDVQSKFLDISVETRGKMLKAVLGYSTIKAGIASLKAIKNLDAFRDTKVEFAQDPCQGDEECTRLGLVNRHLIPDLDMEQAEIDEQKKRIERARLVFQGGLAQQQIANMDNKDMERSMHAIELPKHQAAAQFLHSELNRVPAIYHPSR</sequence>
<organism evidence="2 3">
    <name type="scientific">Sphaerosporella brunnea</name>
    <dbReference type="NCBI Taxonomy" id="1250544"/>
    <lineage>
        <taxon>Eukaryota</taxon>
        <taxon>Fungi</taxon>
        <taxon>Dikarya</taxon>
        <taxon>Ascomycota</taxon>
        <taxon>Pezizomycotina</taxon>
        <taxon>Pezizomycetes</taxon>
        <taxon>Pezizales</taxon>
        <taxon>Pyronemataceae</taxon>
        <taxon>Sphaerosporella</taxon>
    </lineage>
</organism>